<dbReference type="EMBL" id="CP006650">
    <property type="protein sequence ID" value="AGT08428.1"/>
    <property type="molecule type" value="Genomic_DNA"/>
</dbReference>
<evidence type="ECO:0000313" key="4">
    <source>
        <dbReference type="Proteomes" id="UP000015480"/>
    </source>
</evidence>
<dbReference type="InterPro" id="IPR006840">
    <property type="entry name" value="ChaC"/>
</dbReference>
<dbReference type="Proteomes" id="UP000015480">
    <property type="component" value="Chromosome"/>
</dbReference>
<accession>S5YAH4</accession>
<name>S5YAH4_PARAH</name>
<keyword evidence="2" id="KW-0456">Lyase</keyword>
<dbReference type="GO" id="GO:0061928">
    <property type="term" value="F:glutathione specific gamma-glutamylcyclotransferase activity"/>
    <property type="evidence" value="ECO:0007669"/>
    <property type="project" value="UniProtKB-EC"/>
</dbReference>
<dbReference type="Gene3D" id="3.10.490.10">
    <property type="entry name" value="Gamma-glutamyl cyclotransferase-like"/>
    <property type="match status" value="1"/>
</dbReference>
<evidence type="ECO:0000313" key="3">
    <source>
        <dbReference type="EMBL" id="AGT08428.1"/>
    </source>
</evidence>
<evidence type="ECO:0000256" key="1">
    <source>
        <dbReference type="ARBA" id="ARBA00012344"/>
    </source>
</evidence>
<protein>
    <recommendedName>
        <fullName evidence="1">glutathione-specific gamma-glutamylcyclotransferase</fullName>
        <ecNumber evidence="1">4.3.2.7</ecNumber>
    </recommendedName>
</protein>
<organism evidence="3 4">
    <name type="scientific">Paracoccus aminophilus JCM 7686</name>
    <dbReference type="NCBI Taxonomy" id="1367847"/>
    <lineage>
        <taxon>Bacteria</taxon>
        <taxon>Pseudomonadati</taxon>
        <taxon>Pseudomonadota</taxon>
        <taxon>Alphaproteobacteria</taxon>
        <taxon>Rhodobacterales</taxon>
        <taxon>Paracoccaceae</taxon>
        <taxon>Paracoccus</taxon>
    </lineage>
</organism>
<keyword evidence="4" id="KW-1185">Reference proteome</keyword>
<dbReference type="GO" id="GO:0006751">
    <property type="term" value="P:glutathione catabolic process"/>
    <property type="evidence" value="ECO:0007669"/>
    <property type="project" value="InterPro"/>
</dbReference>
<reference evidence="3 4" key="1">
    <citation type="journal article" date="2014" name="BMC Genomics">
        <title>Architecture and functions of a multipartite genome of the methylotrophic bacterium Paracoccus aminophilus JCM 7686, containing primary and secondary chromids.</title>
        <authorList>
            <person name="Dziewit L."/>
            <person name="Czarnecki J."/>
            <person name="Wibberg D."/>
            <person name="Radlinska M."/>
            <person name="Mrozek P."/>
            <person name="Szymczak M."/>
            <person name="Schluter A."/>
            <person name="Puhler A."/>
            <person name="Bartosik D."/>
        </authorList>
    </citation>
    <scope>NUCLEOTIDE SEQUENCE [LARGE SCALE GENOMIC DNA]</scope>
    <source>
        <strain evidence="3">JCM 7686</strain>
    </source>
</reference>
<dbReference type="STRING" id="1367847.JCM7686_1327"/>
<proteinExistence type="predicted"/>
<evidence type="ECO:0000256" key="2">
    <source>
        <dbReference type="ARBA" id="ARBA00023239"/>
    </source>
</evidence>
<dbReference type="KEGG" id="pami:JCM7686_1327"/>
<dbReference type="GO" id="GO:0005737">
    <property type="term" value="C:cytoplasm"/>
    <property type="evidence" value="ECO:0007669"/>
    <property type="project" value="TreeGrafter"/>
</dbReference>
<dbReference type="HOGENOM" id="CLU_070703_1_2_5"/>
<dbReference type="eggNOG" id="COG3703">
    <property type="taxonomic scope" value="Bacteria"/>
</dbReference>
<dbReference type="PATRIC" id="fig|1367847.3.peg.1297"/>
<dbReference type="PANTHER" id="PTHR12192:SF2">
    <property type="entry name" value="GLUTATHIONE-SPECIFIC GAMMA-GLUTAMYLCYCLOTRANSFERASE 2"/>
    <property type="match status" value="1"/>
</dbReference>
<dbReference type="SUPFAM" id="SSF110857">
    <property type="entry name" value="Gamma-glutamyl cyclotransferase-like"/>
    <property type="match status" value="1"/>
</dbReference>
<dbReference type="EC" id="4.3.2.7" evidence="1"/>
<dbReference type="AlphaFoldDB" id="S5YAH4"/>
<dbReference type="PANTHER" id="PTHR12192">
    <property type="entry name" value="CATION TRANSPORT PROTEIN CHAC-RELATED"/>
    <property type="match status" value="1"/>
</dbReference>
<dbReference type="InterPro" id="IPR036568">
    <property type="entry name" value="GGCT-like_sf"/>
</dbReference>
<gene>
    <name evidence="3" type="ORF">JCM7686_1327</name>
</gene>
<dbReference type="Pfam" id="PF04752">
    <property type="entry name" value="ChaC"/>
    <property type="match status" value="1"/>
</dbReference>
<sequence>MPKSWMSDKDALKPQGPLRLTEDHVRRVTRLVDGPRHNPDWRLMDDDDLDRLAQRLTAGRPAPVEIFAYGSLIWNPGFPVAARRRATARNWHRQFSIDLEHFRGSPEQPGLMLALASGGSCEGVLLEIAPATTAEALRAVLRRELVAHELAANFRWIEVETGGMEREALTFYADPVDVTLTDLPIEEQARRLAHANGAAGSGSEYLLRTAQSLEEAGIHDGYIWELQALVAEEIDRWSGMEGKN</sequence>